<dbReference type="PRINTS" id="PR00385">
    <property type="entry name" value="P450"/>
</dbReference>
<dbReference type="CDD" id="cd11065">
    <property type="entry name" value="CYP64-like"/>
    <property type="match status" value="1"/>
</dbReference>
<dbReference type="GO" id="GO:0016705">
    <property type="term" value="F:oxidoreductase activity, acting on paired donors, with incorporation or reduction of molecular oxygen"/>
    <property type="evidence" value="ECO:0007669"/>
    <property type="project" value="InterPro"/>
</dbReference>
<dbReference type="InterPro" id="IPR036396">
    <property type="entry name" value="Cyt_P450_sf"/>
</dbReference>
<dbReference type="GO" id="GO:0020037">
    <property type="term" value="F:heme binding"/>
    <property type="evidence" value="ECO:0007669"/>
    <property type="project" value="InterPro"/>
</dbReference>
<sequence length="518" mass="59294">MIVERVEQLFALIQGQRILSHPGWSHVNLATLIPPVVVILGLALIPPGPFPLPMIGNTHLLPDQKPWIYFEQLAKEYNTPMITFWTGRRPTIWICDAWAADELLNKRAAIYASRPRMVVFSELVRNYRGFQNDESKVVALDLLRELREYVNHFERYATSVVSIIGFGRRVCAYTDPIITEVIAVMQRAAELNVPGKSFPMLMESFPFLAKFPNWMAPWKHGLGNGQGRGRPFFYALAEEAASGPEAKQCYARKLFEEVPKHNLTKMEISSLAGNLFGAGSDTSSSTLVTFVLACCAFPETLPKAWEELDRVVGPHRSPTFEDESDLPYVRAFVKEVLRWRSVAIIGGQPHAPIKDDRYKGWLIPRNTWVQGNVWAIHHHEREFPEPDRFNPERYFEESPVHRPFPVDKGYMTFGWGRRVCSGQGLAEQGTFITIARLLWGFDIRKALDRHGNEVPVDIFDFTNGLNMRPNSFECRITPCNQEIRSTIEREGLQALQDLSQYDGETKYRMSTYYNPEKL</sequence>
<dbReference type="PRINTS" id="PR00463">
    <property type="entry name" value="EP450I"/>
</dbReference>
<keyword evidence="3" id="KW-0560">Oxidoreductase</keyword>
<comment type="caution">
    <text evidence="6">The sequence shown here is derived from an EMBL/GenBank/DDBJ whole genome shotgun (WGS) entry which is preliminary data.</text>
</comment>
<keyword evidence="4 5" id="KW-0408">Iron</keyword>
<organism evidence="6 7">
    <name type="scientific">Aspergillus flavus</name>
    <dbReference type="NCBI Taxonomy" id="5059"/>
    <lineage>
        <taxon>Eukaryota</taxon>
        <taxon>Fungi</taxon>
        <taxon>Dikarya</taxon>
        <taxon>Ascomycota</taxon>
        <taxon>Pezizomycotina</taxon>
        <taxon>Eurotiomycetes</taxon>
        <taxon>Eurotiomycetidae</taxon>
        <taxon>Eurotiales</taxon>
        <taxon>Aspergillaceae</taxon>
        <taxon>Aspergillus</taxon>
        <taxon>Aspergillus subgen. Circumdati</taxon>
    </lineage>
</organism>
<dbReference type="PANTHER" id="PTHR46300:SF4">
    <property type="entry name" value="CYTOCHROME P450 98A3"/>
    <property type="match status" value="1"/>
</dbReference>
<dbReference type="Pfam" id="PF00067">
    <property type="entry name" value="p450"/>
    <property type="match status" value="2"/>
</dbReference>
<dbReference type="GO" id="GO:0004497">
    <property type="term" value="F:monooxygenase activity"/>
    <property type="evidence" value="ECO:0007669"/>
    <property type="project" value="UniProtKB-KW"/>
</dbReference>
<dbReference type="InterPro" id="IPR001128">
    <property type="entry name" value="Cyt_P450"/>
</dbReference>
<evidence type="ECO:0000313" key="6">
    <source>
        <dbReference type="EMBL" id="RMZ37251.1"/>
    </source>
</evidence>
<dbReference type="InterPro" id="IPR050364">
    <property type="entry name" value="Cytochrome_P450_fung"/>
</dbReference>
<keyword evidence="2 5" id="KW-0479">Metal-binding</keyword>
<accession>A0AB74BS40</accession>
<dbReference type="SUPFAM" id="SSF48264">
    <property type="entry name" value="Cytochrome P450"/>
    <property type="match status" value="1"/>
</dbReference>
<name>A0AB74BS40_ASPFL</name>
<dbReference type="PANTHER" id="PTHR46300">
    <property type="entry name" value="P450, PUTATIVE (EUROFUNG)-RELATED-RELATED"/>
    <property type="match status" value="1"/>
</dbReference>
<dbReference type="EMBL" id="QQZZ01000179">
    <property type="protein sequence ID" value="RMZ37251.1"/>
    <property type="molecule type" value="Genomic_DNA"/>
</dbReference>
<evidence type="ECO:0000256" key="5">
    <source>
        <dbReference type="PIRSR" id="PIRSR602401-1"/>
    </source>
</evidence>
<keyword evidence="5" id="KW-0349">Heme</keyword>
<dbReference type="GO" id="GO:0005506">
    <property type="term" value="F:iron ion binding"/>
    <property type="evidence" value="ECO:0007669"/>
    <property type="project" value="InterPro"/>
</dbReference>
<comment type="cofactor">
    <cofactor evidence="5">
        <name>heme</name>
        <dbReference type="ChEBI" id="CHEBI:30413"/>
    </cofactor>
</comment>
<evidence type="ECO:0000256" key="3">
    <source>
        <dbReference type="ARBA" id="ARBA00023002"/>
    </source>
</evidence>
<comment type="similarity">
    <text evidence="1">Belongs to the cytochrome P450 family.</text>
</comment>
<proteinExistence type="inferred from homology"/>
<feature type="binding site" description="axial binding residue" evidence="5">
    <location>
        <position position="420"/>
    </location>
    <ligand>
        <name>heme</name>
        <dbReference type="ChEBI" id="CHEBI:30413"/>
    </ligand>
    <ligandPart>
        <name>Fe</name>
        <dbReference type="ChEBI" id="CHEBI:18248"/>
    </ligandPart>
</feature>
<keyword evidence="6" id="KW-0503">Monooxygenase</keyword>
<evidence type="ECO:0000313" key="7">
    <source>
        <dbReference type="Proteomes" id="UP000275480"/>
    </source>
</evidence>
<protein>
    <submittedName>
        <fullName evidence="6">Cytochrome P450 monooxygenase</fullName>
    </submittedName>
</protein>
<evidence type="ECO:0000256" key="2">
    <source>
        <dbReference type="ARBA" id="ARBA00022723"/>
    </source>
</evidence>
<dbReference type="Gene3D" id="1.10.630.10">
    <property type="entry name" value="Cytochrome P450"/>
    <property type="match status" value="1"/>
</dbReference>
<gene>
    <name evidence="6" type="ORF">CA14_012156</name>
</gene>
<dbReference type="AlphaFoldDB" id="A0AB74BS40"/>
<reference evidence="6 7" key="1">
    <citation type="submission" date="2018-07" db="EMBL/GenBank/DDBJ databases">
        <title>Identification of spontaneous genetic mutation associated with occurrence of a yellow conidial color mutant of Aspergillus flavus.</title>
        <authorList>
            <person name="Chang P.-K."/>
            <person name="Mack B.M."/>
            <person name="Scharfenstein L."/>
            <person name="Gilbert M.K."/>
        </authorList>
    </citation>
    <scope>NUCLEOTIDE SEQUENCE [LARGE SCALE GENOMIC DNA]</scope>
    <source>
        <strain evidence="6 7">CA14</strain>
    </source>
</reference>
<dbReference type="InterPro" id="IPR002401">
    <property type="entry name" value="Cyt_P450_E_grp-I"/>
</dbReference>
<dbReference type="Proteomes" id="UP000275480">
    <property type="component" value="Unassembled WGS sequence"/>
</dbReference>
<evidence type="ECO:0000256" key="4">
    <source>
        <dbReference type="ARBA" id="ARBA00023004"/>
    </source>
</evidence>
<evidence type="ECO:0000256" key="1">
    <source>
        <dbReference type="ARBA" id="ARBA00010617"/>
    </source>
</evidence>